<dbReference type="PANTHER" id="PTHR10039">
    <property type="entry name" value="AMELOGENIN"/>
    <property type="match status" value="1"/>
</dbReference>
<dbReference type="PROSITE" id="PS50837">
    <property type="entry name" value="NACHT"/>
    <property type="match status" value="1"/>
</dbReference>
<dbReference type="Pfam" id="PF23239">
    <property type="entry name" value="DUF7069"/>
    <property type="match status" value="1"/>
</dbReference>
<keyword evidence="2" id="KW-0040">ANK repeat</keyword>
<feature type="repeat" description="ANK" evidence="2">
    <location>
        <begin position="913"/>
        <end position="945"/>
    </location>
</feature>
<dbReference type="AlphaFoldDB" id="A0AAE0H5D5"/>
<dbReference type="Pfam" id="PF17100">
    <property type="entry name" value="NACHT_N"/>
    <property type="match status" value="1"/>
</dbReference>
<evidence type="ECO:0000256" key="1">
    <source>
        <dbReference type="ARBA" id="ARBA00022737"/>
    </source>
</evidence>
<dbReference type="InterPro" id="IPR002110">
    <property type="entry name" value="Ankyrin_rpt"/>
</dbReference>
<feature type="repeat" description="ANK" evidence="2">
    <location>
        <begin position="1080"/>
        <end position="1112"/>
    </location>
</feature>
<feature type="domain" description="NACHT" evidence="3">
    <location>
        <begin position="444"/>
        <end position="589"/>
    </location>
</feature>
<protein>
    <recommendedName>
        <fullName evidence="3">NACHT domain-containing protein</fullName>
    </recommendedName>
</protein>
<dbReference type="GeneID" id="87841932"/>
<dbReference type="InterPro" id="IPR036770">
    <property type="entry name" value="Ankyrin_rpt-contain_sf"/>
</dbReference>
<reference evidence="4" key="2">
    <citation type="submission" date="2023-06" db="EMBL/GenBank/DDBJ databases">
        <authorList>
            <consortium name="Lawrence Berkeley National Laboratory"/>
            <person name="Haridas S."/>
            <person name="Hensen N."/>
            <person name="Bonometti L."/>
            <person name="Westerberg I."/>
            <person name="Brannstrom I.O."/>
            <person name="Guillou S."/>
            <person name="Cros-Aarteil S."/>
            <person name="Calhoun S."/>
            <person name="Kuo A."/>
            <person name="Mondo S."/>
            <person name="Pangilinan J."/>
            <person name="Riley R."/>
            <person name="Labutti K."/>
            <person name="Andreopoulos B."/>
            <person name="Lipzen A."/>
            <person name="Chen C."/>
            <person name="Yanf M."/>
            <person name="Daum C."/>
            <person name="Ng V."/>
            <person name="Clum A."/>
            <person name="Steindorff A."/>
            <person name="Ohm R."/>
            <person name="Martin F."/>
            <person name="Silar P."/>
            <person name="Natvig D."/>
            <person name="Lalanne C."/>
            <person name="Gautier V."/>
            <person name="Ament-Velasquez S.L."/>
            <person name="Kruys A."/>
            <person name="Hutchinson M.I."/>
            <person name="Powell A.J."/>
            <person name="Barry K."/>
            <person name="Miller A.N."/>
            <person name="Grigoriev I.V."/>
            <person name="Debuchy R."/>
            <person name="Gladieux P."/>
            <person name="Thoren M.H."/>
            <person name="Johannesson H."/>
        </authorList>
    </citation>
    <scope>NUCLEOTIDE SEQUENCE</scope>
    <source>
        <strain evidence="4">CBS 168.71</strain>
    </source>
</reference>
<dbReference type="InterPro" id="IPR007111">
    <property type="entry name" value="NACHT_NTPase"/>
</dbReference>
<dbReference type="Gene3D" id="1.25.40.20">
    <property type="entry name" value="Ankyrin repeat-containing domain"/>
    <property type="match status" value="2"/>
</dbReference>
<proteinExistence type="predicted"/>
<dbReference type="PROSITE" id="PS50297">
    <property type="entry name" value="ANK_REP_REGION"/>
    <property type="match status" value="7"/>
</dbReference>
<evidence type="ECO:0000313" key="5">
    <source>
        <dbReference type="Proteomes" id="UP001278766"/>
    </source>
</evidence>
<dbReference type="Pfam" id="PF13637">
    <property type="entry name" value="Ank_4"/>
    <property type="match status" value="1"/>
</dbReference>
<name>A0AAE0H5D5_9PEZI</name>
<dbReference type="RefSeq" id="XP_062653673.1">
    <property type="nucleotide sequence ID" value="XM_062804984.1"/>
</dbReference>
<sequence>MWSSRSTNPGGTVPSSSWVPSVRRRFDQFRREPLRLLDHGRRKTGLLKAAWSTRHGNPTPAKLPEDSVPDGYVRANTPESECPQVSLSLWDRAYDALKEKDGLLVEKYEELLSKELSALKADDLSESSSYAGTACGNEERSIDGSNPAARQAQMIAIAEGALARLDEKAIRYRIFGHTYVLKDQITQATKVVEQLKGIIGEAVKVSPQASVAWAGICVVIPLLANPSAEETANRDGFAYVANRMGYYTALEPLLSRLLHDSSGAKTANESLAARCNHNIEDLYQHILEFQLRSIRHYHRHWLCGLARDAVAYDGWKQMQLKIKDLEKAVSSDLSQVNDLSSREELESLNKTADDSFQVLRQVLLINKDHLRTTVEIRDLLSGRQQTEMDHETQQCHQSFRLTRGGTEDDSYEWYKGRVEDRVEGTCEWFLKHENFQSWLKWDTGPLMVSADPGCGKSVLAKYLIDHVLPSRGEASICYFFFKDQDQNTLSQALCALLHQLFSQQPALIRHAMPKFTENGAKIVTNTKSLWDILKAATEDAAAGPTTFILDALDECAEKDFRELMQQLTAFFVEKSVPTRRVKFLLTGRPYSTVLSGLQDLVDAFPNIRIPGEDESDAISKEVDHVIRHRVRKLRLSKHIEAYLEQRLAAVEHRTYLWVYLVFDYLRAEGFQKTKTGVDLMLQNLPTTVNQAYENILARHRHSPMAQKTLSIVLAACRPLTVAEMNVAVSIDLSSGSRDNADAWRLGLESEDEFRETLRRVCGLFVSIYHDRVYFLHQTAREFLLATPPSSGHAVPPWRHSITIRQAHTVLAEVCVVYLDRLVPDSSLEELHERSQSNSGIHVYCGEDEGLGDKYYPPFLGYSARYWGTHFREASVENDSEIFPSALRIYDEKSKSHAAWFYLYRRSERAYIPNDVSRLAMASRLGHEAVARLLLAQGADVNHPNGPAPLCMAACGGHKAVAELLIMEGADVNTVMQKDVFGPLQAAAAFGHKAIVDLLIRNGAYINSGEYHGYPVAPLALAAGGHEDIVHLLLANGADANGEYHTRTALQVAAGGGYRAIVDLLVENGASVNATAAWGGGGGSALQEAAKEGHKAIVDVLLANGADIEGRGRDTPLQQAAARGHKAIVDVLLANGADIEGDGFRESPLVQAARWGHKAIVDVLIENGANIDAKNRHGDTALDNAVKWGPNEGIVELLIANGAHLTQEQVDT</sequence>
<organism evidence="4 5">
    <name type="scientific">Chaetomium fimeti</name>
    <dbReference type="NCBI Taxonomy" id="1854472"/>
    <lineage>
        <taxon>Eukaryota</taxon>
        <taxon>Fungi</taxon>
        <taxon>Dikarya</taxon>
        <taxon>Ascomycota</taxon>
        <taxon>Pezizomycotina</taxon>
        <taxon>Sordariomycetes</taxon>
        <taxon>Sordariomycetidae</taxon>
        <taxon>Sordariales</taxon>
        <taxon>Chaetomiaceae</taxon>
        <taxon>Chaetomium</taxon>
    </lineage>
</organism>
<keyword evidence="1" id="KW-0677">Repeat</keyword>
<dbReference type="Pfam" id="PF00023">
    <property type="entry name" value="Ank"/>
    <property type="match status" value="2"/>
</dbReference>
<dbReference type="Pfam" id="PF24883">
    <property type="entry name" value="NPHP3_N"/>
    <property type="match status" value="1"/>
</dbReference>
<evidence type="ECO:0000259" key="3">
    <source>
        <dbReference type="PROSITE" id="PS50837"/>
    </source>
</evidence>
<feature type="repeat" description="ANK" evidence="2">
    <location>
        <begin position="1111"/>
        <end position="1139"/>
    </location>
</feature>
<dbReference type="Gene3D" id="3.40.50.300">
    <property type="entry name" value="P-loop containing nucleotide triphosphate hydrolases"/>
    <property type="match status" value="1"/>
</dbReference>
<accession>A0AAE0H5D5</accession>
<feature type="repeat" description="ANK" evidence="2">
    <location>
        <begin position="1044"/>
        <end position="1076"/>
    </location>
</feature>
<dbReference type="SMART" id="SM00248">
    <property type="entry name" value="ANK"/>
    <property type="match status" value="9"/>
</dbReference>
<gene>
    <name evidence="4" type="ORF">B0H64DRAFT_413531</name>
</gene>
<reference evidence="4" key="1">
    <citation type="journal article" date="2023" name="Mol. Phylogenet. Evol.">
        <title>Genome-scale phylogeny and comparative genomics of the fungal order Sordariales.</title>
        <authorList>
            <person name="Hensen N."/>
            <person name="Bonometti L."/>
            <person name="Westerberg I."/>
            <person name="Brannstrom I.O."/>
            <person name="Guillou S."/>
            <person name="Cros-Aarteil S."/>
            <person name="Calhoun S."/>
            <person name="Haridas S."/>
            <person name="Kuo A."/>
            <person name="Mondo S."/>
            <person name="Pangilinan J."/>
            <person name="Riley R."/>
            <person name="LaButti K."/>
            <person name="Andreopoulos B."/>
            <person name="Lipzen A."/>
            <person name="Chen C."/>
            <person name="Yan M."/>
            <person name="Daum C."/>
            <person name="Ng V."/>
            <person name="Clum A."/>
            <person name="Steindorff A."/>
            <person name="Ohm R.A."/>
            <person name="Martin F."/>
            <person name="Silar P."/>
            <person name="Natvig D.O."/>
            <person name="Lalanne C."/>
            <person name="Gautier V."/>
            <person name="Ament-Velasquez S.L."/>
            <person name="Kruys A."/>
            <person name="Hutchinson M.I."/>
            <person name="Powell A.J."/>
            <person name="Barry K."/>
            <person name="Miller A.N."/>
            <person name="Grigoriev I.V."/>
            <person name="Debuchy R."/>
            <person name="Gladieux P."/>
            <person name="Hiltunen Thoren M."/>
            <person name="Johannesson H."/>
        </authorList>
    </citation>
    <scope>NUCLEOTIDE SEQUENCE</scope>
    <source>
        <strain evidence="4">CBS 168.71</strain>
    </source>
</reference>
<dbReference type="InterPro" id="IPR031359">
    <property type="entry name" value="NACHT_N"/>
</dbReference>
<dbReference type="InterPro" id="IPR056884">
    <property type="entry name" value="NPHP3-like_N"/>
</dbReference>
<feature type="repeat" description="ANK" evidence="2">
    <location>
        <begin position="1176"/>
        <end position="1209"/>
    </location>
</feature>
<evidence type="ECO:0000313" key="4">
    <source>
        <dbReference type="EMBL" id="KAK3290159.1"/>
    </source>
</evidence>
<dbReference type="Proteomes" id="UP001278766">
    <property type="component" value="Unassembled WGS sequence"/>
</dbReference>
<dbReference type="EMBL" id="JAUEPN010000015">
    <property type="protein sequence ID" value="KAK3290159.1"/>
    <property type="molecule type" value="Genomic_DNA"/>
</dbReference>
<feature type="repeat" description="ANK" evidence="2">
    <location>
        <begin position="978"/>
        <end position="1010"/>
    </location>
</feature>
<dbReference type="PANTHER" id="PTHR10039:SF5">
    <property type="entry name" value="NACHT DOMAIN-CONTAINING PROTEIN"/>
    <property type="match status" value="1"/>
</dbReference>
<dbReference type="SUPFAM" id="SSF52540">
    <property type="entry name" value="P-loop containing nucleoside triphosphate hydrolases"/>
    <property type="match status" value="1"/>
</dbReference>
<dbReference type="Pfam" id="PF12796">
    <property type="entry name" value="Ank_2"/>
    <property type="match status" value="2"/>
</dbReference>
<dbReference type="PROSITE" id="PS50088">
    <property type="entry name" value="ANK_REPEAT"/>
    <property type="match status" value="8"/>
</dbReference>
<feature type="repeat" description="ANK" evidence="2">
    <location>
        <begin position="1143"/>
        <end position="1175"/>
    </location>
</feature>
<comment type="caution">
    <text evidence="4">The sequence shown here is derived from an EMBL/GenBank/DDBJ whole genome shotgun (WGS) entry which is preliminary data.</text>
</comment>
<feature type="repeat" description="ANK" evidence="2">
    <location>
        <begin position="944"/>
        <end position="976"/>
    </location>
</feature>
<dbReference type="InterPro" id="IPR055497">
    <property type="entry name" value="DUF7069"/>
</dbReference>
<dbReference type="InterPro" id="IPR054471">
    <property type="entry name" value="GPIID_WHD"/>
</dbReference>
<keyword evidence="5" id="KW-1185">Reference proteome</keyword>
<evidence type="ECO:0000256" key="2">
    <source>
        <dbReference type="PROSITE-ProRule" id="PRU00023"/>
    </source>
</evidence>
<dbReference type="InterPro" id="IPR027417">
    <property type="entry name" value="P-loop_NTPase"/>
</dbReference>
<dbReference type="Pfam" id="PF22939">
    <property type="entry name" value="WHD_GPIID"/>
    <property type="match status" value="1"/>
</dbReference>
<dbReference type="SUPFAM" id="SSF48403">
    <property type="entry name" value="Ankyrin repeat"/>
    <property type="match status" value="1"/>
</dbReference>